<dbReference type="EMBL" id="LAZR01031980">
    <property type="protein sequence ID" value="KKL52192.1"/>
    <property type="molecule type" value="Genomic_DNA"/>
</dbReference>
<proteinExistence type="predicted"/>
<dbReference type="AlphaFoldDB" id="A0A0F9FMA4"/>
<sequence length="60" mass="6695">MLCSEKWYQKHKDDYTQADIDALGIEISAGGKKYPPIHHGQQDKVKKLVEINKGGADAIL</sequence>
<evidence type="ECO:0000313" key="1">
    <source>
        <dbReference type="EMBL" id="KKL52192.1"/>
    </source>
</evidence>
<accession>A0A0F9FMA4</accession>
<gene>
    <name evidence="1" type="ORF">LCGC14_2287880</name>
</gene>
<reference evidence="1" key="1">
    <citation type="journal article" date="2015" name="Nature">
        <title>Complex archaea that bridge the gap between prokaryotes and eukaryotes.</title>
        <authorList>
            <person name="Spang A."/>
            <person name="Saw J.H."/>
            <person name="Jorgensen S.L."/>
            <person name="Zaremba-Niedzwiedzka K."/>
            <person name="Martijn J."/>
            <person name="Lind A.E."/>
            <person name="van Eijk R."/>
            <person name="Schleper C."/>
            <person name="Guy L."/>
            <person name="Ettema T.J."/>
        </authorList>
    </citation>
    <scope>NUCLEOTIDE SEQUENCE</scope>
</reference>
<name>A0A0F9FMA4_9ZZZZ</name>
<comment type="caution">
    <text evidence="1">The sequence shown here is derived from an EMBL/GenBank/DDBJ whole genome shotgun (WGS) entry which is preliminary data.</text>
</comment>
<protein>
    <submittedName>
        <fullName evidence="1">Uncharacterized protein</fullName>
    </submittedName>
</protein>
<organism evidence="1">
    <name type="scientific">marine sediment metagenome</name>
    <dbReference type="NCBI Taxonomy" id="412755"/>
    <lineage>
        <taxon>unclassified sequences</taxon>
        <taxon>metagenomes</taxon>
        <taxon>ecological metagenomes</taxon>
    </lineage>
</organism>